<reference evidence="2" key="1">
    <citation type="submission" date="2022-03" db="EMBL/GenBank/DDBJ databases">
        <authorList>
            <person name="Alioto T."/>
            <person name="Alioto T."/>
            <person name="Gomez Garrido J."/>
        </authorList>
    </citation>
    <scope>NUCLEOTIDE SEQUENCE</scope>
</reference>
<dbReference type="Proteomes" id="UP001295444">
    <property type="component" value="Chromosome 08"/>
</dbReference>
<keyword evidence="3" id="KW-1185">Reference proteome</keyword>
<dbReference type="EMBL" id="OW240919">
    <property type="protein sequence ID" value="CAH2311124.1"/>
    <property type="molecule type" value="Genomic_DNA"/>
</dbReference>
<gene>
    <name evidence="2" type="ORF">PECUL_23A029356</name>
</gene>
<organism evidence="2 3">
    <name type="scientific">Pelobates cultripes</name>
    <name type="common">Western spadefoot toad</name>
    <dbReference type="NCBI Taxonomy" id="61616"/>
    <lineage>
        <taxon>Eukaryota</taxon>
        <taxon>Metazoa</taxon>
        <taxon>Chordata</taxon>
        <taxon>Craniata</taxon>
        <taxon>Vertebrata</taxon>
        <taxon>Euteleostomi</taxon>
        <taxon>Amphibia</taxon>
        <taxon>Batrachia</taxon>
        <taxon>Anura</taxon>
        <taxon>Pelobatoidea</taxon>
        <taxon>Pelobatidae</taxon>
        <taxon>Pelobates</taxon>
    </lineage>
</organism>
<feature type="compositionally biased region" description="Basic and acidic residues" evidence="1">
    <location>
        <begin position="66"/>
        <end position="75"/>
    </location>
</feature>
<proteinExistence type="predicted"/>
<dbReference type="AlphaFoldDB" id="A0AAD1SSP5"/>
<evidence type="ECO:0000313" key="3">
    <source>
        <dbReference type="Proteomes" id="UP001295444"/>
    </source>
</evidence>
<evidence type="ECO:0000313" key="2">
    <source>
        <dbReference type="EMBL" id="CAH2311124.1"/>
    </source>
</evidence>
<accession>A0AAD1SSP5</accession>
<name>A0AAD1SSP5_PELCU</name>
<protein>
    <submittedName>
        <fullName evidence="2">Uncharacterized protein</fullName>
    </submittedName>
</protein>
<sequence>MAASKTNNQNQHTPHGSIVETVLQRLDTIFEDFWLKLQQRMQPCLQEQQKETKGNQRTRQCGPSLRDLKAQVHLG</sequence>
<feature type="region of interest" description="Disordered" evidence="1">
    <location>
        <begin position="46"/>
        <end position="75"/>
    </location>
</feature>
<evidence type="ECO:0000256" key="1">
    <source>
        <dbReference type="SAM" id="MobiDB-lite"/>
    </source>
</evidence>